<comment type="caution">
    <text evidence="8">The sequence shown here is derived from an EMBL/GenBank/DDBJ whole genome shotgun (WGS) entry which is preliminary data.</text>
</comment>
<dbReference type="EMBL" id="VSSQ01005659">
    <property type="protein sequence ID" value="MPM29984.1"/>
    <property type="molecule type" value="Genomic_DNA"/>
</dbReference>
<evidence type="ECO:0000313" key="8">
    <source>
        <dbReference type="EMBL" id="MPM29984.1"/>
    </source>
</evidence>
<dbReference type="AlphaFoldDB" id="A0A644YVC8"/>
<evidence type="ECO:0000256" key="1">
    <source>
        <dbReference type="ARBA" id="ARBA00004236"/>
    </source>
</evidence>
<accession>A0A644YVC8</accession>
<reference evidence="8" key="1">
    <citation type="submission" date="2019-08" db="EMBL/GenBank/DDBJ databases">
        <authorList>
            <person name="Kucharzyk K."/>
            <person name="Murdoch R.W."/>
            <person name="Higgins S."/>
            <person name="Loffler F."/>
        </authorList>
    </citation>
    <scope>NUCLEOTIDE SEQUENCE</scope>
</reference>
<dbReference type="GO" id="GO:0015081">
    <property type="term" value="F:sodium ion transmembrane transporter activity"/>
    <property type="evidence" value="ECO:0007669"/>
    <property type="project" value="InterPro"/>
</dbReference>
<evidence type="ECO:0000256" key="6">
    <source>
        <dbReference type="SAM" id="MobiDB-lite"/>
    </source>
</evidence>
<name>A0A644YVC8_9ZZZZ</name>
<feature type="region of interest" description="Disordered" evidence="6">
    <location>
        <begin position="42"/>
        <end position="63"/>
    </location>
</feature>
<keyword evidence="4 7" id="KW-1133">Transmembrane helix</keyword>
<dbReference type="InterPro" id="IPR005899">
    <property type="entry name" value="Na_pump_deCOase"/>
</dbReference>
<proteinExistence type="predicted"/>
<dbReference type="GO" id="GO:0005886">
    <property type="term" value="C:plasma membrane"/>
    <property type="evidence" value="ECO:0007669"/>
    <property type="project" value="UniProtKB-SubCell"/>
</dbReference>
<dbReference type="NCBIfam" id="TIGR01195">
    <property type="entry name" value="oadG_fam"/>
    <property type="match status" value="1"/>
</dbReference>
<keyword evidence="3 7" id="KW-0812">Transmembrane</keyword>
<feature type="transmembrane region" description="Helical" evidence="7">
    <location>
        <begin position="12"/>
        <end position="35"/>
    </location>
</feature>
<evidence type="ECO:0008006" key="9">
    <source>
        <dbReference type="Google" id="ProtNLM"/>
    </source>
</evidence>
<organism evidence="8">
    <name type="scientific">bioreactor metagenome</name>
    <dbReference type="NCBI Taxonomy" id="1076179"/>
    <lineage>
        <taxon>unclassified sequences</taxon>
        <taxon>metagenomes</taxon>
        <taxon>ecological metagenomes</taxon>
    </lineage>
</organism>
<gene>
    <name evidence="8" type="ORF">SDC9_76526</name>
</gene>
<sequence length="98" mass="10149">MIEGSMTMGQAGIVSVASMLVVFSVLLLLYVILIVSGKIATRNAGKAAPVKAPAGTAPAPAAAPKQDDAELIAILSAAVAEYERARRNPFVRNGRDLD</sequence>
<evidence type="ECO:0000256" key="3">
    <source>
        <dbReference type="ARBA" id="ARBA00022692"/>
    </source>
</evidence>
<comment type="subcellular location">
    <subcellularLocation>
        <location evidence="1">Cell membrane</location>
    </subcellularLocation>
</comment>
<dbReference type="Pfam" id="PF04277">
    <property type="entry name" value="OAD_gamma"/>
    <property type="match status" value="1"/>
</dbReference>
<keyword evidence="5 7" id="KW-0472">Membrane</keyword>
<dbReference type="GO" id="GO:0036376">
    <property type="term" value="P:sodium ion export across plasma membrane"/>
    <property type="evidence" value="ECO:0007669"/>
    <property type="project" value="InterPro"/>
</dbReference>
<feature type="compositionally biased region" description="Low complexity" evidence="6">
    <location>
        <begin position="44"/>
        <end position="63"/>
    </location>
</feature>
<evidence type="ECO:0000256" key="4">
    <source>
        <dbReference type="ARBA" id="ARBA00022989"/>
    </source>
</evidence>
<evidence type="ECO:0000256" key="5">
    <source>
        <dbReference type="ARBA" id="ARBA00023136"/>
    </source>
</evidence>
<protein>
    <recommendedName>
        <fullName evidence="9">Oxaloacetate decarboxylase gamma chain</fullName>
    </recommendedName>
</protein>
<evidence type="ECO:0000256" key="2">
    <source>
        <dbReference type="ARBA" id="ARBA00022475"/>
    </source>
</evidence>
<evidence type="ECO:0000256" key="7">
    <source>
        <dbReference type="SAM" id="Phobius"/>
    </source>
</evidence>
<keyword evidence="2" id="KW-1003">Cell membrane</keyword>